<comment type="caution">
    <text evidence="2">The sequence shown here is derived from an EMBL/GenBank/DDBJ whole genome shotgun (WGS) entry which is preliminary data.</text>
</comment>
<dbReference type="AlphaFoldDB" id="A0A165ZQ59"/>
<dbReference type="GO" id="GO:0006508">
    <property type="term" value="P:proteolysis"/>
    <property type="evidence" value="ECO:0007669"/>
    <property type="project" value="UniProtKB-KW"/>
</dbReference>
<evidence type="ECO:0000313" key="3">
    <source>
        <dbReference type="Proteomes" id="UP000077066"/>
    </source>
</evidence>
<dbReference type="GO" id="GO:0008233">
    <property type="term" value="F:peptidase activity"/>
    <property type="evidence" value="ECO:0007669"/>
    <property type="project" value="UniProtKB-KW"/>
</dbReference>
<keyword evidence="2" id="KW-0645">Protease</keyword>
<dbReference type="RefSeq" id="WP_066973345.1">
    <property type="nucleotide sequence ID" value="NZ_LWMT01000259.1"/>
</dbReference>
<dbReference type="EMBL" id="LWMT01000259">
    <property type="protein sequence ID" value="KZX11016.1"/>
    <property type="molecule type" value="Genomic_DNA"/>
</dbReference>
<keyword evidence="2" id="KW-0378">Hydrolase</keyword>
<dbReference type="InterPro" id="IPR001539">
    <property type="entry name" value="Peptidase_U32"/>
</dbReference>
<dbReference type="InterPro" id="IPR020988">
    <property type="entry name" value="Pept_U32_collagenase"/>
</dbReference>
<protein>
    <submittedName>
        <fullName evidence="2">Putative protease YdcP</fullName>
        <ecNumber evidence="2">3.4.-.-</ecNumber>
    </submittedName>
</protein>
<dbReference type="EC" id="3.4.-.-" evidence="2"/>
<reference evidence="2 3" key="1">
    <citation type="submission" date="2016-04" db="EMBL/GenBank/DDBJ databases">
        <title>Genome sequence of Methanobrevibacter filiformis DSM 11501.</title>
        <authorList>
            <person name="Poehlein A."/>
            <person name="Seedorf H."/>
            <person name="Daniel R."/>
        </authorList>
    </citation>
    <scope>NUCLEOTIDE SEQUENCE [LARGE SCALE GENOMIC DNA]</scope>
    <source>
        <strain evidence="2 3">DSM 11501</strain>
    </source>
</reference>
<evidence type="ECO:0000259" key="1">
    <source>
        <dbReference type="Pfam" id="PF12392"/>
    </source>
</evidence>
<proteinExistence type="predicted"/>
<dbReference type="Pfam" id="PF01136">
    <property type="entry name" value="Peptidase_U32"/>
    <property type="match status" value="1"/>
</dbReference>
<organism evidence="2 3">
    <name type="scientific">Methanobrevibacter filiformis</name>
    <dbReference type="NCBI Taxonomy" id="55758"/>
    <lineage>
        <taxon>Archaea</taxon>
        <taxon>Methanobacteriati</taxon>
        <taxon>Methanobacteriota</taxon>
        <taxon>Methanomada group</taxon>
        <taxon>Methanobacteria</taxon>
        <taxon>Methanobacteriales</taxon>
        <taxon>Methanobacteriaceae</taxon>
        <taxon>Methanobrevibacter</taxon>
    </lineage>
</organism>
<dbReference type="Proteomes" id="UP000077066">
    <property type="component" value="Unassembled WGS sequence"/>
</dbReference>
<dbReference type="InterPro" id="IPR051454">
    <property type="entry name" value="RNA/ubiquinone_mod_enzymes"/>
</dbReference>
<sequence>MILPELLAPIGSFEQLKIAILSGASSVYLSGKKFGARRYAENLTLNEIKEAVKICHLYNVNVYVTVNTLIKEEELLEVTEYLMELYQIGVDAVLVQDIGIIAIINKIFDDFKIHASTQLNIHNNEGIKWAKEHNIQRVVLPRELNFDEVKEITKFAHKLGIEVEIFIHGALCYSYSGNCLFSSYLGGRSGNRGTCAQPCRKKYKILDNNFDYSLSTKDMSLYENLDDLIAIGVDSLKIEGRMRNNEYLAIVVNSYRNGLNKRKKRFLNLKKSKSNNTKKHKNEYNNYKLDKQDLKNIENLQLVFNRKLSSGHLFEKNSKSLLNPKKPGHVGLFIGQIEEITGNDLKIAIKNDIVNIPERGDGLLIEDKSSKNSYGFDISSNPILKESEDIRTLTIKKIAKFYSNQKNNKSNHKSQKFELSNGDNVYITKRLSFSKYLKELLSDKNPKNIKKSKLNIKLTVDKNNYPMLTGEIKLPNGKSIKHVEKSNFQWEIAKNKPLDTVTLGKQLSKLGDLPFILDDLKIVYNNNLFAPISEINKLRRDFLSKLESLIIATYAPNDMSLFKSKKRYDEFIRQHDFIGIDIKQLKDDLSLDILDSKGIQQNITNKYSLSIYINDLDVLKFLTKNSSACKRIYIEIPPKNLVFKNSSIDISYIVNFIKEAVLTAKGQKYELVWKWSDILHEQIKKSFVKAYGILSKLGISIKIMTGLGNYSDLIKDNLGIYGSKSLNIFNQESISILSDFKLLTLSTELSSKDLSNFMFDYYINQKINYNIDLNSDLLNNSKMPIIEAIVGGNIELLKTKINMFNLYFNNSNSKNLINSKKNKTSKIDKRGEKDKIDKNLFLTDSEGNDYFIKQDIAGNNILVSNKELSLLNCIPYLKSLAIHNFALDCRWKSKNYICNLITYYKIVIEDDFLSEKDINLLNDKMVHSLGIETSKGNFFKGVK</sequence>
<keyword evidence="3" id="KW-1185">Reference proteome</keyword>
<evidence type="ECO:0000313" key="2">
    <source>
        <dbReference type="EMBL" id="KZX11016.1"/>
    </source>
</evidence>
<dbReference type="OrthoDB" id="51464at2157"/>
<dbReference type="STRING" id="55758.MBFIL_15560"/>
<dbReference type="Pfam" id="PF12392">
    <property type="entry name" value="DUF3656"/>
    <property type="match status" value="1"/>
</dbReference>
<dbReference type="PANTHER" id="PTHR30217:SF10">
    <property type="entry name" value="23S RRNA 5-HYDROXYCYTIDINE C2501 SYNTHASE"/>
    <property type="match status" value="1"/>
</dbReference>
<gene>
    <name evidence="2" type="primary">ydcP_3</name>
    <name evidence="2" type="ORF">MBFIL_15560</name>
</gene>
<feature type="domain" description="Peptidase U32 collagenase" evidence="1">
    <location>
        <begin position="425"/>
        <end position="550"/>
    </location>
</feature>
<accession>A0A165ZQ59</accession>
<name>A0A165ZQ59_9EURY</name>
<dbReference type="PANTHER" id="PTHR30217">
    <property type="entry name" value="PEPTIDASE U32 FAMILY"/>
    <property type="match status" value="1"/>
</dbReference>
<dbReference type="PATRIC" id="fig|55758.3.peg.1756"/>